<dbReference type="CDD" id="cd04301">
    <property type="entry name" value="NAT_SF"/>
    <property type="match status" value="1"/>
</dbReference>
<keyword evidence="1" id="KW-0808">Transferase</keyword>
<gene>
    <name evidence="4" type="ORF">J2X07_000518</name>
</gene>
<dbReference type="Pfam" id="PF00583">
    <property type="entry name" value="Acetyltransf_1"/>
    <property type="match status" value="1"/>
</dbReference>
<evidence type="ECO:0000256" key="2">
    <source>
        <dbReference type="ARBA" id="ARBA00023315"/>
    </source>
</evidence>
<accession>A0ABU1TWF9</accession>
<evidence type="ECO:0000313" key="5">
    <source>
        <dbReference type="Proteomes" id="UP001258181"/>
    </source>
</evidence>
<organism evidence="4 5">
    <name type="scientific">Fictibacillus barbaricus</name>
    <dbReference type="NCBI Taxonomy" id="182136"/>
    <lineage>
        <taxon>Bacteria</taxon>
        <taxon>Bacillati</taxon>
        <taxon>Bacillota</taxon>
        <taxon>Bacilli</taxon>
        <taxon>Bacillales</taxon>
        <taxon>Fictibacillaceae</taxon>
        <taxon>Fictibacillus</taxon>
    </lineage>
</organism>
<dbReference type="RefSeq" id="WP_310256137.1">
    <property type="nucleotide sequence ID" value="NZ_JAVDWA010000001.1"/>
</dbReference>
<comment type="caution">
    <text evidence="4">The sequence shown here is derived from an EMBL/GenBank/DDBJ whole genome shotgun (WGS) entry which is preliminary data.</text>
</comment>
<dbReference type="EMBL" id="JAVDWA010000001">
    <property type="protein sequence ID" value="MDR7071543.1"/>
    <property type="molecule type" value="Genomic_DNA"/>
</dbReference>
<dbReference type="PROSITE" id="PS51186">
    <property type="entry name" value="GNAT"/>
    <property type="match status" value="1"/>
</dbReference>
<keyword evidence="5" id="KW-1185">Reference proteome</keyword>
<dbReference type="InterPro" id="IPR016181">
    <property type="entry name" value="Acyl_CoA_acyltransferase"/>
</dbReference>
<sequence length="145" mass="16864">MIRLANHKDIKELARLCSQLGYESSEEQVESRLHRILHDLDHAVFVFEQEVPRLAGWVHVYGKHLIESEYAEIGGLVVDQNSRRQKIGERLMRKCEEWATENGYSELRLRSGGHRKEAHAFYKQIGYENVKSQQVFTTNLEGVNV</sequence>
<keyword evidence="2" id="KW-0012">Acyltransferase</keyword>
<dbReference type="Gene3D" id="3.40.630.30">
    <property type="match status" value="1"/>
</dbReference>
<evidence type="ECO:0000256" key="1">
    <source>
        <dbReference type="ARBA" id="ARBA00022679"/>
    </source>
</evidence>
<reference evidence="4 5" key="1">
    <citation type="submission" date="2023-07" db="EMBL/GenBank/DDBJ databases">
        <title>Sorghum-associated microbial communities from plants grown in Nebraska, USA.</title>
        <authorList>
            <person name="Schachtman D."/>
        </authorList>
    </citation>
    <scope>NUCLEOTIDE SEQUENCE [LARGE SCALE GENOMIC DNA]</scope>
    <source>
        <strain evidence="4 5">BE211</strain>
    </source>
</reference>
<evidence type="ECO:0000313" key="4">
    <source>
        <dbReference type="EMBL" id="MDR7071543.1"/>
    </source>
</evidence>
<proteinExistence type="predicted"/>
<dbReference type="InterPro" id="IPR000182">
    <property type="entry name" value="GNAT_dom"/>
</dbReference>
<dbReference type="InterPro" id="IPR050832">
    <property type="entry name" value="Bact_Acetyltransf"/>
</dbReference>
<dbReference type="SUPFAM" id="SSF55729">
    <property type="entry name" value="Acyl-CoA N-acyltransferases (Nat)"/>
    <property type="match status" value="1"/>
</dbReference>
<dbReference type="Proteomes" id="UP001258181">
    <property type="component" value="Unassembled WGS sequence"/>
</dbReference>
<protein>
    <submittedName>
        <fullName evidence="4">GNAT superfamily N-acetyltransferase</fullName>
    </submittedName>
</protein>
<name>A0ABU1TWF9_9BACL</name>
<dbReference type="PANTHER" id="PTHR43877">
    <property type="entry name" value="AMINOALKYLPHOSPHONATE N-ACETYLTRANSFERASE-RELATED-RELATED"/>
    <property type="match status" value="1"/>
</dbReference>
<evidence type="ECO:0000259" key="3">
    <source>
        <dbReference type="PROSITE" id="PS51186"/>
    </source>
</evidence>
<feature type="domain" description="N-acetyltransferase" evidence="3">
    <location>
        <begin position="1"/>
        <end position="145"/>
    </location>
</feature>